<dbReference type="Proteomes" id="UP001596506">
    <property type="component" value="Unassembled WGS sequence"/>
</dbReference>
<dbReference type="Gene3D" id="1.10.10.10">
    <property type="entry name" value="Winged helix-like DNA-binding domain superfamily/Winged helix DNA-binding domain"/>
    <property type="match status" value="1"/>
</dbReference>
<dbReference type="InterPro" id="IPR036390">
    <property type="entry name" value="WH_DNA-bd_sf"/>
</dbReference>
<name>A0ABW2IT39_9GAMM</name>
<dbReference type="PANTHER" id="PTHR24567:SF28">
    <property type="entry name" value="LISTERIOLYSIN REGULATORY PROTEIN"/>
    <property type="match status" value="1"/>
</dbReference>
<dbReference type="Pfam" id="PF00027">
    <property type="entry name" value="cNMP_binding"/>
    <property type="match status" value="1"/>
</dbReference>
<dbReference type="PROSITE" id="PS51063">
    <property type="entry name" value="HTH_CRP_2"/>
    <property type="match status" value="1"/>
</dbReference>
<dbReference type="SUPFAM" id="SSF51206">
    <property type="entry name" value="cAMP-binding domain-like"/>
    <property type="match status" value="1"/>
</dbReference>
<dbReference type="RefSeq" id="WP_157807800.1">
    <property type="nucleotide sequence ID" value="NZ_JBHTBD010000001.1"/>
</dbReference>
<dbReference type="SMART" id="SM00419">
    <property type="entry name" value="HTH_CRP"/>
    <property type="match status" value="1"/>
</dbReference>
<feature type="domain" description="HTH crp-type" evidence="5">
    <location>
        <begin position="167"/>
        <end position="240"/>
    </location>
</feature>
<dbReference type="EMBL" id="JBHTBD010000001">
    <property type="protein sequence ID" value="MFC7294026.1"/>
    <property type="molecule type" value="Genomic_DNA"/>
</dbReference>
<evidence type="ECO:0000313" key="7">
    <source>
        <dbReference type="Proteomes" id="UP001596506"/>
    </source>
</evidence>
<evidence type="ECO:0000259" key="5">
    <source>
        <dbReference type="PROSITE" id="PS51063"/>
    </source>
</evidence>
<proteinExistence type="predicted"/>
<accession>A0ABW2IT39</accession>
<feature type="domain" description="Cyclic nucleotide-binding" evidence="4">
    <location>
        <begin position="33"/>
        <end position="136"/>
    </location>
</feature>
<organism evidence="6 7">
    <name type="scientific">Marinobacter aromaticivorans</name>
    <dbReference type="NCBI Taxonomy" id="1494078"/>
    <lineage>
        <taxon>Bacteria</taxon>
        <taxon>Pseudomonadati</taxon>
        <taxon>Pseudomonadota</taxon>
        <taxon>Gammaproteobacteria</taxon>
        <taxon>Pseudomonadales</taxon>
        <taxon>Marinobacteraceae</taxon>
        <taxon>Marinobacter</taxon>
    </lineage>
</organism>
<protein>
    <submittedName>
        <fullName evidence="6">Crp/Fnr family transcriptional regulator</fullName>
    </submittedName>
</protein>
<keyword evidence="2" id="KW-0238">DNA-binding</keyword>
<dbReference type="CDD" id="cd00038">
    <property type="entry name" value="CAP_ED"/>
    <property type="match status" value="1"/>
</dbReference>
<dbReference type="InterPro" id="IPR014710">
    <property type="entry name" value="RmlC-like_jellyroll"/>
</dbReference>
<dbReference type="SUPFAM" id="SSF46785">
    <property type="entry name" value="Winged helix' DNA-binding domain"/>
    <property type="match status" value="1"/>
</dbReference>
<sequence>MRRKRTTPLDDVQVSPDGCSPDLRARILGNAPYFRGLPAQAIKAVNSLFRSVDYPAGAPLYHQGDPAEALFLVAHGRVKLLQHSASGNEVVLDLLSQGEPFGGLATLGRRRYPQTAVAHTACCVLTITTADFRHLIRTYPEVALSALDGVARDLEAAHDVIRSLSTLPVEARIAQVLTDLADRLGEADDSGILIQSPLSQQDLAAMVATTAATVSRIISSLRRRGYLETGRQWIRICDRDGLAQLAEDAGSSD</sequence>
<gene>
    <name evidence="6" type="ORF">ACFQQA_04730</name>
</gene>
<reference evidence="7" key="1">
    <citation type="journal article" date="2019" name="Int. J. Syst. Evol. Microbiol.">
        <title>The Global Catalogue of Microorganisms (GCM) 10K type strain sequencing project: providing services to taxonomists for standard genome sequencing and annotation.</title>
        <authorList>
            <consortium name="The Broad Institute Genomics Platform"/>
            <consortium name="The Broad Institute Genome Sequencing Center for Infectious Disease"/>
            <person name="Wu L."/>
            <person name="Ma J."/>
        </authorList>
    </citation>
    <scope>NUCLEOTIDE SEQUENCE [LARGE SCALE GENOMIC DNA]</scope>
    <source>
        <strain evidence="7">CCUG 60559</strain>
    </source>
</reference>
<evidence type="ECO:0000313" key="6">
    <source>
        <dbReference type="EMBL" id="MFC7294026.1"/>
    </source>
</evidence>
<dbReference type="Pfam" id="PF13545">
    <property type="entry name" value="HTH_Crp_2"/>
    <property type="match status" value="1"/>
</dbReference>
<dbReference type="InterPro" id="IPR012318">
    <property type="entry name" value="HTH_CRP"/>
</dbReference>
<comment type="caution">
    <text evidence="6">The sequence shown here is derived from an EMBL/GenBank/DDBJ whole genome shotgun (WGS) entry which is preliminary data.</text>
</comment>
<dbReference type="InterPro" id="IPR036388">
    <property type="entry name" value="WH-like_DNA-bd_sf"/>
</dbReference>
<evidence type="ECO:0000256" key="2">
    <source>
        <dbReference type="ARBA" id="ARBA00023125"/>
    </source>
</evidence>
<dbReference type="Gene3D" id="2.60.120.10">
    <property type="entry name" value="Jelly Rolls"/>
    <property type="match status" value="1"/>
</dbReference>
<keyword evidence="7" id="KW-1185">Reference proteome</keyword>
<dbReference type="InterPro" id="IPR000595">
    <property type="entry name" value="cNMP-bd_dom"/>
</dbReference>
<evidence type="ECO:0000256" key="1">
    <source>
        <dbReference type="ARBA" id="ARBA00023015"/>
    </source>
</evidence>
<dbReference type="PANTHER" id="PTHR24567">
    <property type="entry name" value="CRP FAMILY TRANSCRIPTIONAL REGULATORY PROTEIN"/>
    <property type="match status" value="1"/>
</dbReference>
<keyword evidence="3" id="KW-0804">Transcription</keyword>
<dbReference type="PROSITE" id="PS50042">
    <property type="entry name" value="CNMP_BINDING_3"/>
    <property type="match status" value="1"/>
</dbReference>
<keyword evidence="1" id="KW-0805">Transcription regulation</keyword>
<evidence type="ECO:0000256" key="3">
    <source>
        <dbReference type="ARBA" id="ARBA00023163"/>
    </source>
</evidence>
<dbReference type="SMART" id="SM00100">
    <property type="entry name" value="cNMP"/>
    <property type="match status" value="1"/>
</dbReference>
<evidence type="ECO:0000259" key="4">
    <source>
        <dbReference type="PROSITE" id="PS50042"/>
    </source>
</evidence>
<dbReference type="InterPro" id="IPR018490">
    <property type="entry name" value="cNMP-bd_dom_sf"/>
</dbReference>
<dbReference type="InterPro" id="IPR050397">
    <property type="entry name" value="Env_Response_Regulators"/>
</dbReference>